<evidence type="ECO:0000313" key="4">
    <source>
        <dbReference type="Proteomes" id="UP001081283"/>
    </source>
</evidence>
<dbReference type="PROSITE" id="PS51208">
    <property type="entry name" value="AUTOTRANSPORTER"/>
    <property type="match status" value="1"/>
</dbReference>
<dbReference type="EMBL" id="JAOVZQ010000001">
    <property type="protein sequence ID" value="MCY0094685.1"/>
    <property type="molecule type" value="Genomic_DNA"/>
</dbReference>
<dbReference type="RefSeq" id="WP_267612618.1">
    <property type="nucleotide sequence ID" value="NZ_JAOVZQ010000001.1"/>
</dbReference>
<keyword evidence="1" id="KW-0732">Signal</keyword>
<dbReference type="InterPro" id="IPR030895">
    <property type="entry name" value="T5SS_PEPC_rpt"/>
</dbReference>
<dbReference type="InterPro" id="IPR006315">
    <property type="entry name" value="OM_autotransptr_brl_dom"/>
</dbReference>
<dbReference type="Proteomes" id="UP001081283">
    <property type="component" value="Unassembled WGS sequence"/>
</dbReference>
<dbReference type="InterPro" id="IPR011050">
    <property type="entry name" value="Pectin_lyase_fold/virulence"/>
</dbReference>
<accession>A0ABT3YFL7</accession>
<proteinExistence type="predicted"/>
<dbReference type="NCBIfam" id="TIGR01414">
    <property type="entry name" value="autotrans_barl"/>
    <property type="match status" value="1"/>
</dbReference>
<dbReference type="Gene3D" id="2.40.128.130">
    <property type="entry name" value="Autotransporter beta-domain"/>
    <property type="match status" value="1"/>
</dbReference>
<evidence type="ECO:0000259" key="2">
    <source>
        <dbReference type="PROSITE" id="PS51208"/>
    </source>
</evidence>
<evidence type="ECO:0000313" key="3">
    <source>
        <dbReference type="EMBL" id="MCY0094685.1"/>
    </source>
</evidence>
<feature type="domain" description="Autotransporter" evidence="2">
    <location>
        <begin position="561"/>
        <end position="838"/>
    </location>
</feature>
<dbReference type="SUPFAM" id="SSF103515">
    <property type="entry name" value="Autotransporter"/>
    <property type="match status" value="1"/>
</dbReference>
<sequence length="838" mass="81776">MATALTGSLFLVQATTSPALAIPAPAPVDTIDGSSETVIGSGTGAPGTLGSPWANSGTITIGDAGAGTVAVSAGGKVTSAGGSLGKQAGSEGTVTIDGAGSDWLNSGELAVGDLGTGTLTITNGGTATTGRVDIGRLAGSNGSMTVTGAGSQLVISTGGVGNVGFSGTGTLLISNGGKVTGRGMDIGWVAGSVGTVTVTGQGSVFESDQADTLGGSGSGTMTLSDGGKASFGSGSGTLNIASSAGSTGTLNIGAASGSTAAAAGTLDAGSVAFGSGTGKIVFNHTSTGYAFDTDITGNGTLVNEAGTTKLGGDMSGFTGTTTVTGGTLAFNSTFTRAITVASGGTIGGTGTLSSITLSSGATIAPGNSIGTLNVAGDVNFVSGSILAVEVDKDGNSDKLAATGTVTINSGAKVTVDAENGTDDGSTYNASTSYTILTAGTGVNGTFGSVSENFAYLDAELSYGANAVTLTLNRNSVDLASMANTANQRATATGVDSLGAGNSVYDAVVGLSGAAARAAFDGLSGELHASSNTLLVQQSRFGRDAVNNRIRSAFNAAGEGSAVFEGAAAWGQGYGSWGETDGNGGVAELRHDSGGFLLGLDADVFDGWRAGVMAGYGITNFDAAARASSGDADSYQLGVYGGHRSGAISLNLGAGYAWHDVSTTRNVSVGGLSNTLNADYAASTAQIFAEVGYMVDTSFARVEPFAGVAIVHQRSDSFSETGGAAALSVSGSDNTVGITTLGLRAESEAFSVGSMSATLQGSLGWQHVIGDVDSGSTMRFTTGTSFDIAGTPIARDAALVGISMDMNLAEGTSFNIGYQGELGSDAQEHTATAGLSIKF</sequence>
<dbReference type="InterPro" id="IPR036709">
    <property type="entry name" value="Autotransporte_beta_dom_sf"/>
</dbReference>
<evidence type="ECO:0000256" key="1">
    <source>
        <dbReference type="SAM" id="SignalP"/>
    </source>
</evidence>
<dbReference type="SMART" id="SM00869">
    <property type="entry name" value="Autotransporter"/>
    <property type="match status" value="1"/>
</dbReference>
<reference evidence="3" key="1">
    <citation type="submission" date="2022-10" db="EMBL/GenBank/DDBJ databases">
        <title>Hoeflea sp. J2-29, isolated from marine algae.</title>
        <authorList>
            <person name="Kristyanto S."/>
            <person name="Kim J.M."/>
            <person name="Jeon C.O."/>
        </authorList>
    </citation>
    <scope>NUCLEOTIDE SEQUENCE</scope>
    <source>
        <strain evidence="3">J2-29</strain>
    </source>
</reference>
<organism evidence="3 4">
    <name type="scientific">Hoeflea ulvae</name>
    <dbReference type="NCBI Taxonomy" id="2983764"/>
    <lineage>
        <taxon>Bacteria</taxon>
        <taxon>Pseudomonadati</taxon>
        <taxon>Pseudomonadota</taxon>
        <taxon>Alphaproteobacteria</taxon>
        <taxon>Hyphomicrobiales</taxon>
        <taxon>Rhizobiaceae</taxon>
        <taxon>Hoeflea</taxon>
    </lineage>
</organism>
<dbReference type="NCBIfam" id="TIGR04393">
    <property type="entry name" value="rpt_T5SS_PEPC"/>
    <property type="match status" value="3"/>
</dbReference>
<dbReference type="Pfam" id="PF03797">
    <property type="entry name" value="Autotransporter"/>
    <property type="match status" value="1"/>
</dbReference>
<gene>
    <name evidence="3" type="ORF">OEG82_11685</name>
</gene>
<feature type="signal peptide" evidence="1">
    <location>
        <begin position="1"/>
        <end position="21"/>
    </location>
</feature>
<name>A0ABT3YFL7_9HYPH</name>
<comment type="caution">
    <text evidence="3">The sequence shown here is derived from an EMBL/GenBank/DDBJ whole genome shotgun (WGS) entry which is preliminary data.</text>
</comment>
<dbReference type="SUPFAM" id="SSF51126">
    <property type="entry name" value="Pectin lyase-like"/>
    <property type="match status" value="1"/>
</dbReference>
<keyword evidence="4" id="KW-1185">Reference proteome</keyword>
<dbReference type="InterPro" id="IPR005546">
    <property type="entry name" value="Autotransporte_beta"/>
</dbReference>
<feature type="chain" id="PRO_5045213692" evidence="1">
    <location>
        <begin position="22"/>
        <end position="838"/>
    </location>
</feature>
<protein>
    <submittedName>
        <fullName evidence="3">Autotransporter domain-containing protein</fullName>
    </submittedName>
</protein>